<reference evidence="4" key="1">
    <citation type="submission" date="2021-01" db="EMBL/GenBank/DDBJ databases">
        <authorList>
            <person name="Corre E."/>
            <person name="Pelletier E."/>
            <person name="Niang G."/>
            <person name="Scheremetjew M."/>
            <person name="Finn R."/>
            <person name="Kale V."/>
            <person name="Holt S."/>
            <person name="Cochrane G."/>
            <person name="Meng A."/>
            <person name="Brown T."/>
            <person name="Cohen L."/>
        </authorList>
    </citation>
    <scope>NUCLEOTIDE SEQUENCE</scope>
    <source>
        <strain evidence="4">SAG 36.94</strain>
    </source>
</reference>
<proteinExistence type="predicted"/>
<evidence type="ECO:0000256" key="2">
    <source>
        <dbReference type="ARBA" id="ARBA00022448"/>
    </source>
</evidence>
<evidence type="ECO:0008006" key="5">
    <source>
        <dbReference type="Google" id="ProtNLM"/>
    </source>
</evidence>
<sequence>MRFVTYPAAVDDALVEGPDVQRFAAAAGGRVLVATASEAFLFPWGDAGVNQEAGVRLIPPRGSASTAGNLVLAAWGRGGSQDPDAVGVAMVTSDGRLRVFPHGTPLPCAEVRVDTLLESTVGAMAAWSVDDRPVVVCFGDRGKAVRITVDEHERLKVDRVRHTLVPSARGLSGLLARAVGSGLGGADPGQDGYLGETVASIYLGASSLVTIRSAGLVEKWTILSPSTSPHRAGQADWHWNVAREVWSRRGGEVSYEVIDACGARDGRIAVLLAFSRPGENEAELLATWFELGPSARGSPILGESFSVGTTSASWRDQEEAIYFRESCGIFYVVVSKIGLVRWTSMSRGLAQEDQVQGEARNLWNPTEGNNNPIISVFDSSEGDSDTALRGGTIAILGSEGILFFSGGIPAPPDAAPIVPSEVHYDRADSKNSPENRVWVAFLQFEAGHLNSARSTLQSISGLVLQGDLHASHAFSAGVAAASERIANICSKESNTGQLLVTQSIASRRKRHQKLLQMVLTGGVLNEGNIWSLISKKSRYELIDHNEMISAAYELREVENSYNKGSDNPDMILGHSLLSETLQKVTESQGVQIYDQLNRIECVLPCLAMVLGEVVSRFREDSKNAKIYNLAIIISAGCEAMSAIIRGVLQSQAEILEVCANELMERRGGWSCTEKYITIFSEMRRYLAELYRDCGPGNSEVLEGLATEIIEFTLHALKMRGELTSRGDSLLSDFFQSFGLVDQCQELAFKFGLFETIMTLSVRTNFPTSFEDTIERGIQEFGHDFAMFAFNNLEQKRRLDLLMKRSKEEQKIILHQWLTDSEKPKHHLKWMNDLRCGAFSQAGREILRQCSTVAVTGREGSLSQTETLLSVAKLSFLRSKEEAMVDEVDSRLYFISAQKDIKTGAEEDSLWSHRKIIEQFILECPVLEEALRNRVSIALEMLSRSEASADERQELHDFIWRQCVGRESVKWANILNHCTGRDRVNDQNLHQLLIHTGFYLASRENSLSVEMLEAMIQRGVFDNIIPDHSRECEDADHASPHAPPTLVQLLRATASYVLETPMQVS</sequence>
<dbReference type="GO" id="GO:0017056">
    <property type="term" value="F:structural constituent of nuclear pore"/>
    <property type="evidence" value="ECO:0007669"/>
    <property type="project" value="InterPro"/>
</dbReference>
<dbReference type="PANTHER" id="PTHR13405:SF11">
    <property type="entry name" value="NUCLEAR PORE COMPLEX PROTEIN NUP133"/>
    <property type="match status" value="1"/>
</dbReference>
<dbReference type="InterPro" id="IPR037624">
    <property type="entry name" value="Nup133-like"/>
</dbReference>
<organism evidence="4">
    <name type="scientific">Compsopogon caeruleus</name>
    <dbReference type="NCBI Taxonomy" id="31354"/>
    <lineage>
        <taxon>Eukaryota</taxon>
        <taxon>Rhodophyta</taxon>
        <taxon>Compsopogonophyceae</taxon>
        <taxon>Compsopogonales</taxon>
        <taxon>Compsopogonaceae</taxon>
        <taxon>Compsopogon</taxon>
    </lineage>
</organism>
<dbReference type="GO" id="GO:0031080">
    <property type="term" value="C:nuclear pore outer ring"/>
    <property type="evidence" value="ECO:0007669"/>
    <property type="project" value="TreeGrafter"/>
</dbReference>
<name>A0A7S1T985_9RHOD</name>
<evidence type="ECO:0000313" key="4">
    <source>
        <dbReference type="EMBL" id="CAD9229640.1"/>
    </source>
</evidence>
<keyword evidence="2" id="KW-0813">Transport</keyword>
<dbReference type="PANTHER" id="PTHR13405">
    <property type="entry name" value="NUCLEAR PORE COMPLEX PROTEIN NUP133"/>
    <property type="match status" value="1"/>
</dbReference>
<keyword evidence="3" id="KW-0539">Nucleus</keyword>
<protein>
    <recommendedName>
        <fullName evidence="5">Nuclear pore complex protein NUP133</fullName>
    </recommendedName>
</protein>
<evidence type="ECO:0000256" key="1">
    <source>
        <dbReference type="ARBA" id="ARBA00004123"/>
    </source>
</evidence>
<dbReference type="EMBL" id="HBGH01003884">
    <property type="protein sequence ID" value="CAD9229640.1"/>
    <property type="molecule type" value="Transcribed_RNA"/>
</dbReference>
<dbReference type="AlphaFoldDB" id="A0A7S1T985"/>
<dbReference type="GO" id="GO:0000972">
    <property type="term" value="P:transcription-dependent tethering of RNA polymerase II gene DNA at nuclear periphery"/>
    <property type="evidence" value="ECO:0007669"/>
    <property type="project" value="TreeGrafter"/>
</dbReference>
<dbReference type="GO" id="GO:0016973">
    <property type="term" value="P:poly(A)+ mRNA export from nucleus"/>
    <property type="evidence" value="ECO:0007669"/>
    <property type="project" value="TreeGrafter"/>
</dbReference>
<dbReference type="GO" id="GO:0006606">
    <property type="term" value="P:protein import into nucleus"/>
    <property type="evidence" value="ECO:0007669"/>
    <property type="project" value="TreeGrafter"/>
</dbReference>
<comment type="subcellular location">
    <subcellularLocation>
        <location evidence="1">Nucleus</location>
    </subcellularLocation>
</comment>
<accession>A0A7S1T985</accession>
<gene>
    <name evidence="4" type="ORF">CCAE0312_LOCUS2137</name>
</gene>
<evidence type="ECO:0000256" key="3">
    <source>
        <dbReference type="ARBA" id="ARBA00023242"/>
    </source>
</evidence>